<comment type="caution">
    <text evidence="1">The sequence shown here is derived from an EMBL/GenBank/DDBJ whole genome shotgun (WGS) entry which is preliminary data.</text>
</comment>
<sequence length="432" mass="50437">MRQLKVCYVIYGEEIWSPLLKRQVLELLQTVAGLDKRLKIRLLYIYPWFWQYTKKSHFENFKKEFTAHPVELKFLPVPFPFPLPYFFPVYKKGLGFRPHEAHTGTFLWVLKLLMLPLLYKYFLVDGFSIFHCRSYRAAATVLAFKKLSGRIKLIFDPRSDYPEENLIQNSWKRESAPFRFWKRQEKELLEKSSVTVCISDQYHQHYQKISPGFAFRVIPNNVCCYDFKFDAEYRNRYRDRYKLNGKVVFCYLGTLGAGTWHDPLVYAELILRFRLIANRHLFLFLIPQGARHFTEKVFLDSGISESEYLLLSPDYDEVPKLLSAADYGLMFLRKEKIALGTKIVEYNAVGLPVLVNSNVRSAASYVQQNNTGRVVDLGLGDLDVVQTPVEGMDFRKLCNELPGDQIAETARAHFSNEKVAAAYLETYQLLES</sequence>
<proteinExistence type="predicted"/>
<accession>A0ABW6BX31</accession>
<gene>
    <name evidence="1" type="ORF">ACFS7Z_14070</name>
</gene>
<reference evidence="2" key="1">
    <citation type="journal article" date="2019" name="Int. J. Syst. Evol. Microbiol.">
        <title>The Global Catalogue of Microorganisms (GCM) 10K type strain sequencing project: providing services to taxonomists for standard genome sequencing and annotation.</title>
        <authorList>
            <consortium name="The Broad Institute Genomics Platform"/>
            <consortium name="The Broad Institute Genome Sequencing Center for Infectious Disease"/>
            <person name="Wu L."/>
            <person name="Ma J."/>
        </authorList>
    </citation>
    <scope>NUCLEOTIDE SEQUENCE [LARGE SCALE GENOMIC DNA]</scope>
    <source>
        <strain evidence="2">KCTC 23984</strain>
    </source>
</reference>
<dbReference type="EMBL" id="JBHUOX010000010">
    <property type="protein sequence ID" value="MFD3001492.1"/>
    <property type="molecule type" value="Genomic_DNA"/>
</dbReference>
<evidence type="ECO:0000313" key="2">
    <source>
        <dbReference type="Proteomes" id="UP001597641"/>
    </source>
</evidence>
<evidence type="ECO:0008006" key="3">
    <source>
        <dbReference type="Google" id="ProtNLM"/>
    </source>
</evidence>
<dbReference type="SUPFAM" id="SSF53756">
    <property type="entry name" value="UDP-Glycosyltransferase/glycogen phosphorylase"/>
    <property type="match status" value="1"/>
</dbReference>
<protein>
    <recommendedName>
        <fullName evidence="3">Glycosyltransferase involved in cell wall biosynthesis</fullName>
    </recommendedName>
</protein>
<evidence type="ECO:0000313" key="1">
    <source>
        <dbReference type="EMBL" id="MFD3001492.1"/>
    </source>
</evidence>
<keyword evidence="2" id="KW-1185">Reference proteome</keyword>
<name>A0ABW6BX31_9BACT</name>
<dbReference type="Gene3D" id="3.40.50.2000">
    <property type="entry name" value="Glycogen Phosphorylase B"/>
    <property type="match status" value="2"/>
</dbReference>
<dbReference type="Proteomes" id="UP001597641">
    <property type="component" value="Unassembled WGS sequence"/>
</dbReference>
<organism evidence="1 2">
    <name type="scientific">Pontibacter toksunensis</name>
    <dbReference type="NCBI Taxonomy" id="1332631"/>
    <lineage>
        <taxon>Bacteria</taxon>
        <taxon>Pseudomonadati</taxon>
        <taxon>Bacteroidota</taxon>
        <taxon>Cytophagia</taxon>
        <taxon>Cytophagales</taxon>
        <taxon>Hymenobacteraceae</taxon>
        <taxon>Pontibacter</taxon>
    </lineage>
</organism>
<dbReference type="RefSeq" id="WP_377485643.1">
    <property type="nucleotide sequence ID" value="NZ_JBHUOX010000010.1"/>
</dbReference>